<keyword evidence="8" id="KW-1185">Reference proteome</keyword>
<name>A0A1G9S4J4_9BURK</name>
<evidence type="ECO:0000256" key="5">
    <source>
        <dbReference type="ARBA" id="ARBA00023136"/>
    </source>
</evidence>
<evidence type="ECO:0000256" key="4">
    <source>
        <dbReference type="ARBA" id="ARBA00022679"/>
    </source>
</evidence>
<dbReference type="Pfam" id="PF03279">
    <property type="entry name" value="Lip_A_acyltrans"/>
    <property type="match status" value="1"/>
</dbReference>
<dbReference type="STRING" id="1527607.SAMN05428957_104102"/>
<evidence type="ECO:0000313" key="8">
    <source>
        <dbReference type="Proteomes" id="UP000198552"/>
    </source>
</evidence>
<evidence type="ECO:0000256" key="3">
    <source>
        <dbReference type="ARBA" id="ARBA00022519"/>
    </source>
</evidence>
<dbReference type="EMBL" id="FNHP01000004">
    <property type="protein sequence ID" value="SDM30396.1"/>
    <property type="molecule type" value="Genomic_DNA"/>
</dbReference>
<keyword evidence="2" id="KW-1003">Cell membrane</keyword>
<evidence type="ECO:0000313" key="7">
    <source>
        <dbReference type="EMBL" id="SDM30396.1"/>
    </source>
</evidence>
<dbReference type="PANTHER" id="PTHR30606:SF10">
    <property type="entry name" value="PHOSPHATIDYLINOSITOL MANNOSIDE ACYLTRANSFERASE"/>
    <property type="match status" value="1"/>
</dbReference>
<dbReference type="AlphaFoldDB" id="A0A1G9S4J4"/>
<dbReference type="Proteomes" id="UP000198552">
    <property type="component" value="Unassembled WGS sequence"/>
</dbReference>
<proteinExistence type="predicted"/>
<comment type="subcellular location">
    <subcellularLocation>
        <location evidence="1">Cell inner membrane</location>
    </subcellularLocation>
</comment>
<protein>
    <submittedName>
        <fullName evidence="7">Lauroyl/myristoyl acyltransferase</fullName>
    </submittedName>
</protein>
<organism evidence="7 8">
    <name type="scientific">Oryzisolibacter propanilivorax</name>
    <dbReference type="NCBI Taxonomy" id="1527607"/>
    <lineage>
        <taxon>Bacteria</taxon>
        <taxon>Pseudomonadati</taxon>
        <taxon>Pseudomonadota</taxon>
        <taxon>Betaproteobacteria</taxon>
        <taxon>Burkholderiales</taxon>
        <taxon>Comamonadaceae</taxon>
        <taxon>Oryzisolibacter</taxon>
    </lineage>
</organism>
<dbReference type="GO" id="GO:0016746">
    <property type="term" value="F:acyltransferase activity"/>
    <property type="evidence" value="ECO:0007669"/>
    <property type="project" value="UniProtKB-KW"/>
</dbReference>
<evidence type="ECO:0000256" key="1">
    <source>
        <dbReference type="ARBA" id="ARBA00004533"/>
    </source>
</evidence>
<accession>A0A1G9S4J4</accession>
<reference evidence="8" key="1">
    <citation type="submission" date="2016-10" db="EMBL/GenBank/DDBJ databases">
        <authorList>
            <person name="Varghese N."/>
            <person name="Submissions S."/>
        </authorList>
    </citation>
    <scope>NUCLEOTIDE SEQUENCE [LARGE SCALE GENOMIC DNA]</scope>
    <source>
        <strain evidence="8">EPL6</strain>
    </source>
</reference>
<keyword evidence="3" id="KW-0997">Cell inner membrane</keyword>
<evidence type="ECO:0000256" key="6">
    <source>
        <dbReference type="ARBA" id="ARBA00023315"/>
    </source>
</evidence>
<dbReference type="RefSeq" id="WP_091568808.1">
    <property type="nucleotide sequence ID" value="NZ_FNHP01000004.1"/>
</dbReference>
<keyword evidence="6 7" id="KW-0012">Acyltransferase</keyword>
<evidence type="ECO:0000256" key="2">
    <source>
        <dbReference type="ARBA" id="ARBA00022475"/>
    </source>
</evidence>
<dbReference type="InterPro" id="IPR004960">
    <property type="entry name" value="LipA_acyltrans"/>
</dbReference>
<keyword evidence="4 7" id="KW-0808">Transferase</keyword>
<dbReference type="PANTHER" id="PTHR30606">
    <property type="entry name" value="LIPID A BIOSYNTHESIS LAUROYL ACYLTRANSFERASE"/>
    <property type="match status" value="1"/>
</dbReference>
<gene>
    <name evidence="7" type="ORF">SAMN05428957_104102</name>
</gene>
<sequence length="328" mass="36311">MTLAWLEPSHACSRWLQGPEYDGLLPALGWLPRSWALALARGRGHVNAHHDRDWVSLALGHRHVRALTLQALGELLPESQARAALRERYATLAREEFETRLLARRGLAAFEVQARQALDALDARPAGRGLVLLTAHFESFVLGIAALASRGQRVHAVMSAITEDERLHPAVRRHFRHKYSGLERLLNGGRLLPIEQHQRHYYRALQAGDVVVILADAPAPSPEAGVWLPWMGCERAVAQGALRLATATRSLLGGFACHHLGGRRHALALSTLHDAFDPAPLPAEQGIEAAHAAVFAFLEQHIRQAPQRWWGMHLLPHYPSAPRAPMES</sequence>
<dbReference type="GO" id="GO:0009247">
    <property type="term" value="P:glycolipid biosynthetic process"/>
    <property type="evidence" value="ECO:0007669"/>
    <property type="project" value="UniProtKB-ARBA"/>
</dbReference>
<keyword evidence="5" id="KW-0472">Membrane</keyword>
<dbReference type="GO" id="GO:0005886">
    <property type="term" value="C:plasma membrane"/>
    <property type="evidence" value="ECO:0007669"/>
    <property type="project" value="UniProtKB-SubCell"/>
</dbReference>